<dbReference type="Pfam" id="PF14104">
    <property type="entry name" value="DUF4277"/>
    <property type="match status" value="1"/>
</dbReference>
<dbReference type="NCBIfam" id="NF033559">
    <property type="entry name" value="transpos_IS1634"/>
    <property type="match status" value="1"/>
</dbReference>
<dbReference type="InterPro" id="IPR047654">
    <property type="entry name" value="IS1634_transpos"/>
</dbReference>
<protein>
    <submittedName>
        <fullName evidence="2">IS1634 family transposase</fullName>
    </submittedName>
</protein>
<accession>A0ABT7C4P3</accession>
<feature type="domain" description="DUF4277" evidence="1">
    <location>
        <begin position="4"/>
        <end position="110"/>
    </location>
</feature>
<evidence type="ECO:0000313" key="2">
    <source>
        <dbReference type="EMBL" id="MDJ1185886.1"/>
    </source>
</evidence>
<dbReference type="Proteomes" id="UP001232992">
    <property type="component" value="Unassembled WGS sequence"/>
</dbReference>
<dbReference type="EMBL" id="JAQOSQ010000059">
    <property type="protein sequence ID" value="MDJ1185886.1"/>
    <property type="molecule type" value="Genomic_DNA"/>
</dbReference>
<proteinExistence type="predicted"/>
<dbReference type="PANTHER" id="PTHR34614">
    <property type="match status" value="1"/>
</dbReference>
<evidence type="ECO:0000313" key="3">
    <source>
        <dbReference type="Proteomes" id="UP001232992"/>
    </source>
</evidence>
<sequence>MSVEISNIDHLGLVAGIIDSIGMEGKINEILGEQRGEKISAGQVVKGMILNGLGLVSSPLYLFSKFFQGKAIEHLIGPGAKAEYFNDDRLGRVLDQLYQKGINEIFVSVALEAAKTYELEMETVHLDSSSFSVQGEYKNTEEELEPRAVNITYGYSRDHRPDLKQFMMELICTGDGDVPLWMKIGDGNESDQKQFAQSMKQGKLI</sequence>
<gene>
    <name evidence="2" type="ORF">PMH09_22140</name>
</gene>
<comment type="caution">
    <text evidence="2">The sequence shown here is derived from an EMBL/GenBank/DDBJ whole genome shotgun (WGS) entry which is preliminary data.</text>
</comment>
<evidence type="ECO:0000259" key="1">
    <source>
        <dbReference type="Pfam" id="PF14104"/>
    </source>
</evidence>
<dbReference type="InterPro" id="IPR025457">
    <property type="entry name" value="DUF4277"/>
</dbReference>
<name>A0ABT7C4P3_9CYAN</name>
<dbReference type="PANTHER" id="PTHR34614:SF2">
    <property type="entry name" value="TRANSPOSASE IS4-LIKE DOMAIN-CONTAINING PROTEIN"/>
    <property type="match status" value="1"/>
</dbReference>
<organism evidence="2 3">
    <name type="scientific">Roseofilum casamattae BLCC-M143</name>
    <dbReference type="NCBI Taxonomy" id="3022442"/>
    <lineage>
        <taxon>Bacteria</taxon>
        <taxon>Bacillati</taxon>
        <taxon>Cyanobacteriota</taxon>
        <taxon>Cyanophyceae</taxon>
        <taxon>Desertifilales</taxon>
        <taxon>Desertifilaceae</taxon>
        <taxon>Roseofilum</taxon>
        <taxon>Roseofilum casamattae</taxon>
    </lineage>
</organism>
<dbReference type="RefSeq" id="WP_283760521.1">
    <property type="nucleotide sequence ID" value="NZ_JAQOSQ010000059.1"/>
</dbReference>
<keyword evidence="3" id="KW-1185">Reference proteome</keyword>
<reference evidence="2 3" key="1">
    <citation type="submission" date="2023-01" db="EMBL/GenBank/DDBJ databases">
        <title>Novel diversity within Roseofilum (Cyanobacteria; Desertifilaceae) from marine benthic mats with descriptions of four novel species.</title>
        <authorList>
            <person name="Wang Y."/>
            <person name="Berthold D.E."/>
            <person name="Hu J."/>
            <person name="Lefler F.W."/>
            <person name="Laughinghouse H.D. IV."/>
        </authorList>
    </citation>
    <scope>NUCLEOTIDE SEQUENCE [LARGE SCALE GENOMIC DNA]</scope>
    <source>
        <strain evidence="2 3">BLCC-M143</strain>
    </source>
</reference>